<comment type="caution">
    <text evidence="1">The sequence shown here is derived from an EMBL/GenBank/DDBJ whole genome shotgun (WGS) entry which is preliminary data.</text>
</comment>
<name>A0A9X3DTP1_9GAMM</name>
<dbReference type="EMBL" id="JAPKMY010000004">
    <property type="protein sequence ID" value="MCX5468133.1"/>
    <property type="molecule type" value="Genomic_DNA"/>
</dbReference>
<proteinExistence type="predicted"/>
<evidence type="ECO:0000313" key="2">
    <source>
        <dbReference type="Proteomes" id="UP001146019"/>
    </source>
</evidence>
<organism evidence="1 2">
    <name type="scientific">Acinetobacter nematophilus</name>
    <dbReference type="NCBI Taxonomy" id="2994642"/>
    <lineage>
        <taxon>Bacteria</taxon>
        <taxon>Pseudomonadati</taxon>
        <taxon>Pseudomonadota</taxon>
        <taxon>Gammaproteobacteria</taxon>
        <taxon>Moraxellales</taxon>
        <taxon>Moraxellaceae</taxon>
        <taxon>Acinetobacter</taxon>
    </lineage>
</organism>
<keyword evidence="2" id="KW-1185">Reference proteome</keyword>
<reference evidence="1" key="1">
    <citation type="submission" date="2022-11" db="EMBL/GenBank/DDBJ databases">
        <title>Biodiversity and phylogenetic relationships of bacteria.</title>
        <authorList>
            <person name="Machado R.A.R."/>
            <person name="Bhat A."/>
            <person name="Loulou A."/>
            <person name="Kallel S."/>
        </authorList>
    </citation>
    <scope>NUCLEOTIDE SEQUENCE</scope>
    <source>
        <strain evidence="1">A-IN1</strain>
    </source>
</reference>
<protein>
    <submittedName>
        <fullName evidence="1">Uncharacterized protein</fullName>
    </submittedName>
</protein>
<dbReference type="Proteomes" id="UP001146019">
    <property type="component" value="Unassembled WGS sequence"/>
</dbReference>
<sequence>MVILPWGDMDVAVGKVQDIPLTHEQKQSAALLEAQGLTSPTKSEASPTQRYLNFQCKVWH</sequence>
<gene>
    <name evidence="1" type="ORF">OSH00_10280</name>
</gene>
<dbReference type="RefSeq" id="WP_266130355.1">
    <property type="nucleotide sequence ID" value="NZ_JAPKMY010000004.1"/>
</dbReference>
<dbReference type="AlphaFoldDB" id="A0A9X3DTP1"/>
<evidence type="ECO:0000313" key="1">
    <source>
        <dbReference type="EMBL" id="MCX5468133.1"/>
    </source>
</evidence>
<accession>A0A9X3DTP1</accession>